<evidence type="ECO:0000313" key="2">
    <source>
        <dbReference type="EMBL" id="SNX74694.1"/>
    </source>
</evidence>
<dbReference type="InterPro" id="IPR051158">
    <property type="entry name" value="Metallophosphoesterase_sf"/>
</dbReference>
<dbReference type="RefSeq" id="WP_097160069.1">
    <property type="nucleotide sequence ID" value="NZ_JBEPMQ010000011.1"/>
</dbReference>
<dbReference type="EMBL" id="OAOP01000010">
    <property type="protein sequence ID" value="SNX74694.1"/>
    <property type="molecule type" value="Genomic_DNA"/>
</dbReference>
<evidence type="ECO:0000259" key="1">
    <source>
        <dbReference type="Pfam" id="PF00149"/>
    </source>
</evidence>
<reference evidence="2 3" key="1">
    <citation type="submission" date="2017-08" db="EMBL/GenBank/DDBJ databases">
        <authorList>
            <person name="de Groot N.N."/>
        </authorList>
    </citation>
    <scope>NUCLEOTIDE SEQUENCE [LARGE SCALE GENOMIC DNA]</scope>
    <source>
        <strain evidence="2 3">JC228</strain>
    </source>
</reference>
<dbReference type="GO" id="GO:0016787">
    <property type="term" value="F:hydrolase activity"/>
    <property type="evidence" value="ECO:0007669"/>
    <property type="project" value="InterPro"/>
</dbReference>
<gene>
    <name evidence="2" type="ORF">SAMN05877753_11015</name>
</gene>
<dbReference type="OrthoDB" id="113290at2"/>
<dbReference type="InterPro" id="IPR004843">
    <property type="entry name" value="Calcineurin-like_PHP"/>
</dbReference>
<dbReference type="PANTHER" id="PTHR31302:SF22">
    <property type="entry name" value="PHOSPHOESTERASE"/>
    <property type="match status" value="1"/>
</dbReference>
<name>A0A285D4E3_9BACI</name>
<dbReference type="Proteomes" id="UP000219546">
    <property type="component" value="Unassembled WGS sequence"/>
</dbReference>
<organism evidence="2 3">
    <name type="scientific">Bacillus oleivorans</name>
    <dbReference type="NCBI Taxonomy" id="1448271"/>
    <lineage>
        <taxon>Bacteria</taxon>
        <taxon>Bacillati</taxon>
        <taxon>Bacillota</taxon>
        <taxon>Bacilli</taxon>
        <taxon>Bacillales</taxon>
        <taxon>Bacillaceae</taxon>
        <taxon>Bacillus</taxon>
    </lineage>
</organism>
<proteinExistence type="predicted"/>
<feature type="domain" description="Calcineurin-like phosphoesterase" evidence="1">
    <location>
        <begin position="1"/>
        <end position="232"/>
    </location>
</feature>
<dbReference type="InterPro" id="IPR022302">
    <property type="entry name" value="Phosphoesterase_putative"/>
</dbReference>
<dbReference type="InterPro" id="IPR029052">
    <property type="entry name" value="Metallo-depent_PP-like"/>
</dbReference>
<dbReference type="Pfam" id="PF00149">
    <property type="entry name" value="Metallophos"/>
    <property type="match status" value="1"/>
</dbReference>
<evidence type="ECO:0000313" key="3">
    <source>
        <dbReference type="Proteomes" id="UP000219546"/>
    </source>
</evidence>
<keyword evidence="3" id="KW-1185">Reference proteome</keyword>
<dbReference type="SUPFAM" id="SSF56300">
    <property type="entry name" value="Metallo-dependent phosphatases"/>
    <property type="match status" value="1"/>
</dbReference>
<dbReference type="NCBIfam" id="TIGR03729">
    <property type="entry name" value="acc_ester"/>
    <property type="match status" value="1"/>
</dbReference>
<dbReference type="Gene3D" id="3.60.21.10">
    <property type="match status" value="1"/>
</dbReference>
<sequence length="273" mass="32100">MKVGVISDLHIDRNAALLPENTSFAEILADLIKKLHIDILLIAGDISNDYRMSIDFLNELERLSHTKVLFVPGNHDYWSKENGVTNTWDIYHAFNQWNGCIMEQAFHLNDDWVVVGNSGWYDYSFGSEAFSEAEFNQGYYMERTWQDFNYVNWGRENKEMCQFFYRALEADLQKHKGKNIIMMTHMLTHPQFTVPMPNQLWEFFNAFLGSRQYSDLYNKYHVKYGIMGHVHYRKIESTDTTTMICACLGNHDEWKSENLVNELNEALVVFEVK</sequence>
<dbReference type="PANTHER" id="PTHR31302">
    <property type="entry name" value="TRANSMEMBRANE PROTEIN WITH METALLOPHOSPHOESTERASE DOMAIN-RELATED"/>
    <property type="match status" value="1"/>
</dbReference>
<dbReference type="AlphaFoldDB" id="A0A285D4E3"/>
<protein>
    <submittedName>
        <fullName evidence="2">Putative phosphoesterase</fullName>
    </submittedName>
</protein>
<accession>A0A285D4E3</accession>